<name>W7C6A2_9LIST</name>
<accession>W7C6A2</accession>
<reference evidence="1 2" key="1">
    <citation type="submission" date="2012-12" db="EMBL/GenBank/DDBJ databases">
        <title>Novel taxa of Listeriaceae from agricultural environments in the United States.</title>
        <authorList>
            <person name="den Bakker H.C."/>
            <person name="Allred A."/>
            <person name="Warchocki S."/>
            <person name="Wright E.M."/>
            <person name="Burrell A."/>
            <person name="Nightingale K.K."/>
            <person name="Kephart D."/>
            <person name="Wiedmann M."/>
        </authorList>
    </citation>
    <scope>NUCLEOTIDE SEQUENCE [LARGE SCALE GENOMIC DNA]</scope>
    <source>
        <strain evidence="1 2">FSL F6-1037</strain>
    </source>
</reference>
<dbReference type="AlphaFoldDB" id="W7C6A2"/>
<dbReference type="Proteomes" id="UP000019243">
    <property type="component" value="Unassembled WGS sequence"/>
</dbReference>
<evidence type="ECO:0000313" key="1">
    <source>
        <dbReference type="EMBL" id="EUJ34984.1"/>
    </source>
</evidence>
<keyword evidence="1" id="KW-0436">Ligase</keyword>
<dbReference type="EMBL" id="AODH01000060">
    <property type="protein sequence ID" value="EUJ34984.1"/>
    <property type="molecule type" value="Genomic_DNA"/>
</dbReference>
<dbReference type="STRING" id="1265861.BCAMP_12050"/>
<keyword evidence="2" id="KW-1185">Reference proteome</keyword>
<sequence>MNIIEELQWRDAIYQQTDAAGLKELTEKETYFIILWHGSNRR</sequence>
<organism evidence="1 2">
    <name type="scientific">Brochothrix campestris FSL F6-1037</name>
    <dbReference type="NCBI Taxonomy" id="1265861"/>
    <lineage>
        <taxon>Bacteria</taxon>
        <taxon>Bacillati</taxon>
        <taxon>Bacillota</taxon>
        <taxon>Bacilli</taxon>
        <taxon>Bacillales</taxon>
        <taxon>Listeriaceae</taxon>
        <taxon>Brochothrix</taxon>
    </lineage>
</organism>
<protein>
    <submittedName>
        <fullName evidence="1">Tyrosyl-tRNA ligase</fullName>
        <ecNumber evidence="1">6.1.1.1</ecNumber>
    </submittedName>
</protein>
<dbReference type="GO" id="GO:0004831">
    <property type="term" value="F:tyrosine-tRNA ligase activity"/>
    <property type="evidence" value="ECO:0007669"/>
    <property type="project" value="UniProtKB-EC"/>
</dbReference>
<comment type="caution">
    <text evidence="1">The sequence shown here is derived from an EMBL/GenBank/DDBJ whole genome shotgun (WGS) entry which is preliminary data.</text>
</comment>
<gene>
    <name evidence="1" type="ORF">BCAMP_12050</name>
</gene>
<evidence type="ECO:0000313" key="2">
    <source>
        <dbReference type="Proteomes" id="UP000019243"/>
    </source>
</evidence>
<dbReference type="EC" id="6.1.1.1" evidence="1"/>
<proteinExistence type="predicted"/>